<sequence length="380" mass="42246">MLHSAVKKRAVLEFINKEIIMLTKYQDNAHRERFRDTPLRKLFSTAWQAPVSKEASAPVNETLPEGAIILPIYNGEVASRWIHELSLPESLLVRATSNLLEIRLMNGAVVDRPIVIYHVTDGQDAAVQVDFNIVVTAEEGSQASFLLVEAGNGEYLNLGTMSVSLAESANIEFVHAGINSKVGSSLFDFVATQATESQLHYMSYQSQGAITRSDIAFSVEGEGAYSELNVLNIAEGREHISHVVDLDHKVPNCSSNQQVKNILKDRAEALFDAQIHVFQDAQKIDADQMTRSLLLNDGARALTIPRLLIYADDVRCTHGATVGFIEPDHLFYLRSRGISAEEAKKMLIRAYAVEIVDTIRSESIRDWLAHRLDHDIAILL</sequence>
<comment type="caution">
    <text evidence="2">The sequence shown here is derived from an EMBL/GenBank/DDBJ whole genome shotgun (WGS) entry which is preliminary data.</text>
</comment>
<evidence type="ECO:0000313" key="3">
    <source>
        <dbReference type="Proteomes" id="UP000245020"/>
    </source>
</evidence>
<dbReference type="InterPro" id="IPR037284">
    <property type="entry name" value="SUF_FeS_clus_asmbl_SufBD_sf"/>
</dbReference>
<dbReference type="GO" id="GO:0016226">
    <property type="term" value="P:iron-sulfur cluster assembly"/>
    <property type="evidence" value="ECO:0007669"/>
    <property type="project" value="InterPro"/>
</dbReference>
<evidence type="ECO:0000313" key="2">
    <source>
        <dbReference type="EMBL" id="PWD80534.1"/>
    </source>
</evidence>
<organism evidence="2 3">
    <name type="scientific">Ignatzschineria ureiclastica</name>
    <dbReference type="NCBI Taxonomy" id="472582"/>
    <lineage>
        <taxon>Bacteria</taxon>
        <taxon>Pseudomonadati</taxon>
        <taxon>Pseudomonadota</taxon>
        <taxon>Gammaproteobacteria</taxon>
        <taxon>Cardiobacteriales</taxon>
        <taxon>Ignatzschineriaceae</taxon>
        <taxon>Ignatzschineria</taxon>
    </lineage>
</organism>
<accession>A0A2U2ACZ8</accession>
<feature type="domain" description="SUF system FeS cluster assembly SufBD core" evidence="1">
    <location>
        <begin position="132"/>
        <end position="350"/>
    </location>
</feature>
<dbReference type="SUPFAM" id="SSF101960">
    <property type="entry name" value="Stabilizer of iron transporter SufD"/>
    <property type="match status" value="1"/>
</dbReference>
<gene>
    <name evidence="2" type="ORF">DC083_09535</name>
</gene>
<keyword evidence="3" id="KW-1185">Reference proteome</keyword>
<dbReference type="Proteomes" id="UP000245020">
    <property type="component" value="Unassembled WGS sequence"/>
</dbReference>
<proteinExistence type="predicted"/>
<dbReference type="AlphaFoldDB" id="A0A2U2ACZ8"/>
<protein>
    <submittedName>
        <fullName evidence="2">Fe-S cluster assembly protein SufD</fullName>
    </submittedName>
</protein>
<reference evidence="3" key="1">
    <citation type="submission" date="2018-05" db="EMBL/GenBank/DDBJ databases">
        <title>Ignatzschineria dubaiensis sp. nov., isolated from necrotic foot tissues of dromedaries (Camelus dromedarius) and associated maggots in Dubai, United Arab Emirates.</title>
        <authorList>
            <person name="Tsang C.C."/>
            <person name="Tang J.Y.M."/>
            <person name="Fong J.Y.H."/>
            <person name="Kinne J."/>
            <person name="Lee H.H."/>
            <person name="Joseph M."/>
            <person name="Jose S."/>
            <person name="Schuster R.K."/>
            <person name="Tang Y."/>
            <person name="Sivakumar S."/>
            <person name="Chen J.H.K."/>
            <person name="Teng J.L.L."/>
            <person name="Lau S.K.P."/>
            <person name="Wernery U."/>
            <person name="Woo P.C.Y."/>
        </authorList>
    </citation>
    <scope>NUCLEOTIDE SEQUENCE [LARGE SCALE GENOMIC DNA]</scope>
    <source>
        <strain evidence="3">KCTC 22644</strain>
    </source>
</reference>
<evidence type="ECO:0000259" key="1">
    <source>
        <dbReference type="Pfam" id="PF01458"/>
    </source>
</evidence>
<dbReference type="PANTHER" id="PTHR43575:SF1">
    <property type="entry name" value="PROTEIN ABCI7, CHLOROPLASTIC"/>
    <property type="match status" value="1"/>
</dbReference>
<name>A0A2U2ACZ8_9GAMM</name>
<dbReference type="EMBL" id="QEWQ01000006">
    <property type="protein sequence ID" value="PWD80534.1"/>
    <property type="molecule type" value="Genomic_DNA"/>
</dbReference>
<dbReference type="PANTHER" id="PTHR43575">
    <property type="entry name" value="PROTEIN ABCI7, CHLOROPLASTIC"/>
    <property type="match status" value="1"/>
</dbReference>
<dbReference type="InterPro" id="IPR055346">
    <property type="entry name" value="Fe-S_cluster_assembly_SufBD"/>
</dbReference>
<dbReference type="InterPro" id="IPR000825">
    <property type="entry name" value="SUF_FeS_clus_asmbl_SufBD_core"/>
</dbReference>
<dbReference type="Pfam" id="PF01458">
    <property type="entry name" value="SUFBD_core"/>
    <property type="match status" value="1"/>
</dbReference>